<feature type="transmembrane region" description="Helical" evidence="7">
    <location>
        <begin position="205"/>
        <end position="222"/>
    </location>
</feature>
<keyword evidence="12" id="KW-1185">Reference proteome</keyword>
<protein>
    <submittedName>
        <fullName evidence="10">Carbohydrate ABC transporter permease</fullName>
    </submittedName>
    <submittedName>
        <fullName evidence="9">Multiple sugar transport system permease protein</fullName>
    </submittedName>
</protein>
<comment type="subcellular location">
    <subcellularLocation>
        <location evidence="1 7">Cell membrane</location>
        <topology evidence="1 7">Multi-pass membrane protein</topology>
    </subcellularLocation>
</comment>
<evidence type="ECO:0000313" key="11">
    <source>
        <dbReference type="Proteomes" id="UP000308000"/>
    </source>
</evidence>
<keyword evidence="4 7" id="KW-0812">Transmembrane</keyword>
<feature type="transmembrane region" description="Helical" evidence="7">
    <location>
        <begin position="88"/>
        <end position="109"/>
    </location>
</feature>
<keyword evidence="6 7" id="KW-0472">Membrane</keyword>
<reference evidence="9 12" key="2">
    <citation type="submission" date="2020-08" db="EMBL/GenBank/DDBJ databases">
        <title>Genomic Encyclopedia of Type Strains, Phase IV (KMG-IV): sequencing the most valuable type-strain genomes for metagenomic binning, comparative biology and taxonomic classification.</title>
        <authorList>
            <person name="Goeker M."/>
        </authorList>
    </citation>
    <scope>NUCLEOTIDE SEQUENCE [LARGE SCALE GENOMIC DNA]</scope>
    <source>
        <strain evidence="9 12">DSM 105434</strain>
    </source>
</reference>
<dbReference type="Pfam" id="PF00528">
    <property type="entry name" value="BPD_transp_1"/>
    <property type="match status" value="1"/>
</dbReference>
<gene>
    <name evidence="10" type="ORF">FCS05_01660</name>
    <name evidence="9" type="ORF">HNQ10_000303</name>
</gene>
<dbReference type="GO" id="GO:0005886">
    <property type="term" value="C:plasma membrane"/>
    <property type="evidence" value="ECO:0007669"/>
    <property type="project" value="UniProtKB-SubCell"/>
</dbReference>
<feature type="transmembrane region" description="Helical" evidence="7">
    <location>
        <begin position="21"/>
        <end position="46"/>
    </location>
</feature>
<dbReference type="PANTHER" id="PTHR43744:SF12">
    <property type="entry name" value="ABC TRANSPORTER PERMEASE PROTEIN MG189-RELATED"/>
    <property type="match status" value="1"/>
</dbReference>
<evidence type="ECO:0000256" key="3">
    <source>
        <dbReference type="ARBA" id="ARBA00022475"/>
    </source>
</evidence>
<dbReference type="CDD" id="cd06261">
    <property type="entry name" value="TM_PBP2"/>
    <property type="match status" value="1"/>
</dbReference>
<dbReference type="InterPro" id="IPR035906">
    <property type="entry name" value="MetI-like_sf"/>
</dbReference>
<evidence type="ECO:0000313" key="12">
    <source>
        <dbReference type="Proteomes" id="UP000536909"/>
    </source>
</evidence>
<keyword evidence="9" id="KW-0762">Sugar transport</keyword>
<organism evidence="10 11">
    <name type="scientific">Deinococcus metallilatus</name>
    <dbReference type="NCBI Taxonomy" id="1211322"/>
    <lineage>
        <taxon>Bacteria</taxon>
        <taxon>Thermotogati</taxon>
        <taxon>Deinococcota</taxon>
        <taxon>Deinococci</taxon>
        <taxon>Deinococcales</taxon>
        <taxon>Deinococcaceae</taxon>
        <taxon>Deinococcus</taxon>
    </lineage>
</organism>
<keyword evidence="3" id="KW-1003">Cell membrane</keyword>
<dbReference type="SUPFAM" id="SSF161098">
    <property type="entry name" value="MetI-like"/>
    <property type="match status" value="1"/>
</dbReference>
<name>A0AAJ5F698_9DEIO</name>
<dbReference type="AlphaFoldDB" id="A0AAJ5F698"/>
<dbReference type="EMBL" id="JACHFV010000001">
    <property type="protein sequence ID" value="MBB5293490.1"/>
    <property type="molecule type" value="Genomic_DNA"/>
</dbReference>
<dbReference type="Proteomes" id="UP000308000">
    <property type="component" value="Unassembled WGS sequence"/>
</dbReference>
<evidence type="ECO:0000313" key="10">
    <source>
        <dbReference type="EMBL" id="TLK32187.1"/>
    </source>
</evidence>
<dbReference type="Gene3D" id="1.10.3720.10">
    <property type="entry name" value="MetI-like"/>
    <property type="match status" value="1"/>
</dbReference>
<feature type="transmembrane region" description="Helical" evidence="7">
    <location>
        <begin position="121"/>
        <end position="141"/>
    </location>
</feature>
<reference evidence="10 11" key="1">
    <citation type="submission" date="2019-04" db="EMBL/GenBank/DDBJ databases">
        <title>Deinococcus metalilatus MA1002 mutant No.5.</title>
        <authorList>
            <person name="Park W."/>
            <person name="Park C."/>
        </authorList>
    </citation>
    <scope>NUCLEOTIDE SEQUENCE [LARGE SCALE GENOMIC DNA]</scope>
    <source>
        <strain evidence="10 11">MA1002-m5</strain>
    </source>
</reference>
<dbReference type="GO" id="GO:0055085">
    <property type="term" value="P:transmembrane transport"/>
    <property type="evidence" value="ECO:0007669"/>
    <property type="project" value="InterPro"/>
</dbReference>
<evidence type="ECO:0000259" key="8">
    <source>
        <dbReference type="PROSITE" id="PS50928"/>
    </source>
</evidence>
<keyword evidence="5 7" id="KW-1133">Transmembrane helix</keyword>
<proteinExistence type="inferred from homology"/>
<accession>A0AAJ5F698</accession>
<dbReference type="PANTHER" id="PTHR43744">
    <property type="entry name" value="ABC TRANSPORTER PERMEASE PROTEIN MG189-RELATED-RELATED"/>
    <property type="match status" value="1"/>
</dbReference>
<evidence type="ECO:0000313" key="9">
    <source>
        <dbReference type="EMBL" id="MBB5293490.1"/>
    </source>
</evidence>
<evidence type="ECO:0000256" key="2">
    <source>
        <dbReference type="ARBA" id="ARBA00022448"/>
    </source>
</evidence>
<evidence type="ECO:0000256" key="6">
    <source>
        <dbReference type="ARBA" id="ARBA00023136"/>
    </source>
</evidence>
<dbReference type="PROSITE" id="PS50928">
    <property type="entry name" value="ABC_TM1"/>
    <property type="match status" value="1"/>
</dbReference>
<evidence type="ECO:0000256" key="4">
    <source>
        <dbReference type="ARBA" id="ARBA00022692"/>
    </source>
</evidence>
<feature type="transmembrane region" description="Helical" evidence="7">
    <location>
        <begin position="153"/>
        <end position="172"/>
    </location>
</feature>
<sequence>MRTDSLSVGPGRIARPPARPPWTLLLYVLLVLVCLPFVLPILWMFLSSLKSAQGIFGSPFSLNVDAGLKNFTQVFAGYPFARQYLNSLLTLIISVPVTMLLSATAGYAFARMRFPGRDVAFVMTLAAMMVPAELVAIPQFIAFKNLHLTNTLVPIILLQIFSATGALSVFLMRQHFITLPRELEEAGRIDGLGTLGVFRHIMLPLSRPVLATVAIFAVLNSWNDYFNPLIYLNDEAKMTLPLALQRFTDPLGGTYWNLTLAASVLVALPVLLAFLMAQRTFIESLAASGTKG</sequence>
<feature type="domain" description="ABC transmembrane type-1" evidence="8">
    <location>
        <begin position="84"/>
        <end position="277"/>
    </location>
</feature>
<dbReference type="RefSeq" id="WP_129117185.1">
    <property type="nucleotide sequence ID" value="NZ_BSUI01000012.1"/>
</dbReference>
<evidence type="ECO:0000256" key="5">
    <source>
        <dbReference type="ARBA" id="ARBA00022989"/>
    </source>
</evidence>
<dbReference type="EMBL" id="VBRC01000001">
    <property type="protein sequence ID" value="TLK32187.1"/>
    <property type="molecule type" value="Genomic_DNA"/>
</dbReference>
<dbReference type="Proteomes" id="UP000536909">
    <property type="component" value="Unassembled WGS sequence"/>
</dbReference>
<evidence type="ECO:0000256" key="7">
    <source>
        <dbReference type="RuleBase" id="RU363032"/>
    </source>
</evidence>
<evidence type="ECO:0000256" key="1">
    <source>
        <dbReference type="ARBA" id="ARBA00004651"/>
    </source>
</evidence>
<dbReference type="InterPro" id="IPR000515">
    <property type="entry name" value="MetI-like"/>
</dbReference>
<comment type="caution">
    <text evidence="10">The sequence shown here is derived from an EMBL/GenBank/DDBJ whole genome shotgun (WGS) entry which is preliminary data.</text>
</comment>
<comment type="similarity">
    <text evidence="7">Belongs to the binding-protein-dependent transport system permease family.</text>
</comment>
<feature type="transmembrane region" description="Helical" evidence="7">
    <location>
        <begin position="255"/>
        <end position="275"/>
    </location>
</feature>
<keyword evidence="2 7" id="KW-0813">Transport</keyword>